<sequence length="146" mass="15803">MRDSRSVKEKLVGATFYPLIDDTDRPSFFAKYKSASDFGFRTASVATAPVVFSSASLALLLEAGSELLKAFSNILQFEMSAAIGNLKECGKSLLGSPIFLVAAILSPLVNLIDLIGGAVNSLFSSSKADHSYNIEQEYPSQYERSY</sequence>
<proteinExistence type="predicted"/>
<dbReference type="AlphaFoldDB" id="A0A378KSG7"/>
<protein>
    <submittedName>
        <fullName evidence="2 3">Integral membrane protein</fullName>
    </submittedName>
</protein>
<feature type="transmembrane region" description="Helical" evidence="1">
    <location>
        <begin position="98"/>
        <end position="123"/>
    </location>
</feature>
<keyword evidence="1" id="KW-0472">Membrane</keyword>
<keyword evidence="1" id="KW-0812">Transmembrane</keyword>
<evidence type="ECO:0000313" key="4">
    <source>
        <dbReference type="Proteomes" id="UP000054639"/>
    </source>
</evidence>
<evidence type="ECO:0000313" key="5">
    <source>
        <dbReference type="Proteomes" id="UP000254230"/>
    </source>
</evidence>
<reference evidence="2 4" key="1">
    <citation type="submission" date="2015-11" db="EMBL/GenBank/DDBJ databases">
        <title>Genomic analysis of 38 Legionella species identifies large and diverse effector repertoires.</title>
        <authorList>
            <person name="Burstein D."/>
            <person name="Amaro F."/>
            <person name="Zusman T."/>
            <person name="Lifshitz Z."/>
            <person name="Cohen O."/>
            <person name="Gilbert J.A."/>
            <person name="Pupko T."/>
            <person name="Shuman H.A."/>
            <person name="Segal G."/>
        </authorList>
    </citation>
    <scope>NUCLEOTIDE SEQUENCE [LARGE SCALE GENOMIC DNA]</scope>
    <source>
        <strain evidence="2 4">ATCC 49507</strain>
    </source>
</reference>
<gene>
    <name evidence="2" type="ORF">Lqua_3414</name>
    <name evidence="3" type="ORF">NCTC12376_00903</name>
</gene>
<dbReference type="OrthoDB" id="5654201at2"/>
<dbReference type="RefSeq" id="WP_058475524.1">
    <property type="nucleotide sequence ID" value="NZ_CAAAIL010000012.1"/>
</dbReference>
<organism evidence="3 5">
    <name type="scientific">Legionella quateirensis</name>
    <dbReference type="NCBI Taxonomy" id="45072"/>
    <lineage>
        <taxon>Bacteria</taxon>
        <taxon>Pseudomonadati</taxon>
        <taxon>Pseudomonadota</taxon>
        <taxon>Gammaproteobacteria</taxon>
        <taxon>Legionellales</taxon>
        <taxon>Legionellaceae</taxon>
        <taxon>Legionella</taxon>
    </lineage>
</organism>
<evidence type="ECO:0000313" key="3">
    <source>
        <dbReference type="EMBL" id="STY17109.1"/>
    </source>
</evidence>
<name>A0A378KSG7_9GAMM</name>
<reference evidence="3 5" key="2">
    <citation type="submission" date="2018-06" db="EMBL/GenBank/DDBJ databases">
        <authorList>
            <consortium name="Pathogen Informatics"/>
            <person name="Doyle S."/>
        </authorList>
    </citation>
    <scope>NUCLEOTIDE SEQUENCE [LARGE SCALE GENOMIC DNA]</scope>
    <source>
        <strain evidence="3 5">NCTC12376</strain>
    </source>
</reference>
<dbReference type="EMBL" id="LNYR01000049">
    <property type="protein sequence ID" value="KTD42436.1"/>
    <property type="molecule type" value="Genomic_DNA"/>
</dbReference>
<dbReference type="EMBL" id="UGOW01000001">
    <property type="protein sequence ID" value="STY17109.1"/>
    <property type="molecule type" value="Genomic_DNA"/>
</dbReference>
<evidence type="ECO:0000313" key="2">
    <source>
        <dbReference type="EMBL" id="KTD42436.1"/>
    </source>
</evidence>
<dbReference type="Proteomes" id="UP000054639">
    <property type="component" value="Unassembled WGS sequence"/>
</dbReference>
<accession>A0A378KSG7</accession>
<evidence type="ECO:0000256" key="1">
    <source>
        <dbReference type="SAM" id="Phobius"/>
    </source>
</evidence>
<keyword evidence="4" id="KW-1185">Reference proteome</keyword>
<dbReference type="Proteomes" id="UP000254230">
    <property type="component" value="Unassembled WGS sequence"/>
</dbReference>
<keyword evidence="1" id="KW-1133">Transmembrane helix</keyword>